<dbReference type="GO" id="GO:0097367">
    <property type="term" value="F:carbohydrate derivative binding"/>
    <property type="evidence" value="ECO:0007669"/>
    <property type="project" value="InterPro"/>
</dbReference>
<keyword evidence="1" id="KW-0808">Transferase</keyword>
<keyword evidence="3" id="KW-0413">Isomerase</keyword>
<dbReference type="GO" id="GO:0006002">
    <property type="term" value="P:fructose 6-phosphate metabolic process"/>
    <property type="evidence" value="ECO:0007669"/>
    <property type="project" value="TreeGrafter"/>
</dbReference>
<evidence type="ECO:0000259" key="2">
    <source>
        <dbReference type="PROSITE" id="PS51464"/>
    </source>
</evidence>
<dbReference type="Pfam" id="PF01380">
    <property type="entry name" value="SIS"/>
    <property type="match status" value="1"/>
</dbReference>
<feature type="domain" description="SIS" evidence="2">
    <location>
        <begin position="24"/>
        <end position="162"/>
    </location>
</feature>
<dbReference type="PROSITE" id="PS51464">
    <property type="entry name" value="SIS"/>
    <property type="match status" value="1"/>
</dbReference>
<dbReference type="Gene3D" id="1.10.10.2240">
    <property type="match status" value="1"/>
</dbReference>
<protein>
    <submittedName>
        <fullName evidence="3">Sugar isomerase</fullName>
    </submittedName>
</protein>
<proteinExistence type="predicted"/>
<dbReference type="GO" id="GO:0006047">
    <property type="term" value="P:UDP-N-acetylglucosamine metabolic process"/>
    <property type="evidence" value="ECO:0007669"/>
    <property type="project" value="TreeGrafter"/>
</dbReference>
<evidence type="ECO:0000256" key="1">
    <source>
        <dbReference type="ARBA" id="ARBA00022576"/>
    </source>
</evidence>
<dbReference type="Proteomes" id="UP000191897">
    <property type="component" value="Unassembled WGS sequence"/>
</dbReference>
<dbReference type="GO" id="GO:0016853">
    <property type="term" value="F:isomerase activity"/>
    <property type="evidence" value="ECO:0007669"/>
    <property type="project" value="UniProtKB-KW"/>
</dbReference>
<dbReference type="InterPro" id="IPR001347">
    <property type="entry name" value="SIS_dom"/>
</dbReference>
<dbReference type="PANTHER" id="PTHR10937:SF14">
    <property type="entry name" value="FRUCTOSELYSINE 6-PHOSPHATE DEGLYCASE"/>
    <property type="match status" value="1"/>
</dbReference>
<dbReference type="GO" id="GO:0006487">
    <property type="term" value="P:protein N-linked glycosylation"/>
    <property type="evidence" value="ECO:0007669"/>
    <property type="project" value="TreeGrafter"/>
</dbReference>
<dbReference type="Gene3D" id="3.40.50.12570">
    <property type="match status" value="1"/>
</dbReference>
<reference evidence="3 4" key="1">
    <citation type="submission" date="2016-01" db="EMBL/GenBank/DDBJ databases">
        <authorList>
            <person name="Oliw E.H."/>
        </authorList>
    </citation>
    <scope>NUCLEOTIDE SEQUENCE [LARGE SCALE GENOMIC DNA]</scope>
    <source>
        <strain evidence="3 4">Kerr 14</strain>
    </source>
</reference>
<dbReference type="EMBL" id="FBWC01000036">
    <property type="protein sequence ID" value="CUX65594.1"/>
    <property type="molecule type" value="Genomic_DNA"/>
</dbReference>
<evidence type="ECO:0000313" key="4">
    <source>
        <dbReference type="Proteomes" id="UP000191897"/>
    </source>
</evidence>
<dbReference type="AlphaFoldDB" id="A0A1S7SAP2"/>
<name>A0A1S7SAP2_AGRTU</name>
<dbReference type="Gene3D" id="3.40.50.10490">
    <property type="entry name" value="Glucose-6-phosphate isomerase like protein, domain 1"/>
    <property type="match status" value="1"/>
</dbReference>
<sequence length="337" mass="37309">MASPIDQEAIISSLDQTVNNLYRAAETGRNAAPNIDRVFMIACGSGYHAMKGIQYWADQIAINTDVRAFISSDFTAMKPPKLNERTLVLLASKSGKTPETLEASDYVRAKSFKTIVFTQSDASPLATQGDVVFSSGDTTETFLANFMLMQTVVAAVLAQKEEWPYLPKLLSSFRALPNAFAAAALKNEHRATQDAALYKDDHQIYFVAAGPEETTAFVFGTCILTEMLNIHAPPVKASEFFHGTLEIVTPQIPLVLILGTDCSRPLMERVKDFCETHGNRLMIYDANDYSMDGIDPEIQPMVAPYLIQSALKRFSLHLSRSKGRALTDRNYMGKHSY</sequence>
<dbReference type="SUPFAM" id="SSF53697">
    <property type="entry name" value="SIS domain"/>
    <property type="match status" value="1"/>
</dbReference>
<gene>
    <name evidence="3" type="ORF">AGR4C_pa50046</name>
</gene>
<organism evidence="3 4">
    <name type="scientific">Agrobacterium tumefaciens str. Kerr 14</name>
    <dbReference type="NCBI Taxonomy" id="1183424"/>
    <lineage>
        <taxon>Bacteria</taxon>
        <taxon>Pseudomonadati</taxon>
        <taxon>Pseudomonadota</taxon>
        <taxon>Alphaproteobacteria</taxon>
        <taxon>Hyphomicrobiales</taxon>
        <taxon>Rhizobiaceae</taxon>
        <taxon>Rhizobium/Agrobacterium group</taxon>
        <taxon>Agrobacterium</taxon>
        <taxon>Agrobacterium tumefaciens complex</taxon>
    </lineage>
</organism>
<dbReference type="PANTHER" id="PTHR10937">
    <property type="entry name" value="GLUCOSAMINE--FRUCTOSE-6-PHOSPHATE AMINOTRANSFERASE, ISOMERIZING"/>
    <property type="match status" value="1"/>
</dbReference>
<dbReference type="GO" id="GO:0004360">
    <property type="term" value="F:glutamine-fructose-6-phosphate transaminase (isomerizing) activity"/>
    <property type="evidence" value="ECO:0007669"/>
    <property type="project" value="TreeGrafter"/>
</dbReference>
<evidence type="ECO:0000313" key="3">
    <source>
        <dbReference type="EMBL" id="CUX65594.1"/>
    </source>
</evidence>
<keyword evidence="1" id="KW-0032">Aminotransferase</keyword>
<dbReference type="InterPro" id="IPR046348">
    <property type="entry name" value="SIS_dom_sf"/>
</dbReference>
<accession>A0A1S7SAP2</accession>